<feature type="domain" description="PAC" evidence="12">
    <location>
        <begin position="632"/>
        <end position="684"/>
    </location>
</feature>
<feature type="modified residue" description="4-aspartylphosphate" evidence="7">
    <location>
        <position position="478"/>
    </location>
</feature>
<dbReference type="PRINTS" id="PR00344">
    <property type="entry name" value="BCTRLSENSOR"/>
</dbReference>
<dbReference type="STRING" id="1244869.H261_12879"/>
<gene>
    <name evidence="13" type="ORF">H261_12879</name>
</gene>
<dbReference type="InterPro" id="IPR000014">
    <property type="entry name" value="PAS"/>
</dbReference>
<evidence type="ECO:0000256" key="6">
    <source>
        <dbReference type="ARBA" id="ARBA00023136"/>
    </source>
</evidence>
<keyword evidence="4" id="KW-0808">Transferase</keyword>
<dbReference type="EMBL" id="AONQ01000032">
    <property type="protein sequence ID" value="EME69548.1"/>
    <property type="molecule type" value="Genomic_DNA"/>
</dbReference>
<dbReference type="GO" id="GO:0016020">
    <property type="term" value="C:membrane"/>
    <property type="evidence" value="ECO:0007669"/>
    <property type="project" value="UniProtKB-SubCell"/>
</dbReference>
<dbReference type="FunFam" id="3.30.565.10:FF:000006">
    <property type="entry name" value="Sensor histidine kinase WalK"/>
    <property type="match status" value="1"/>
</dbReference>
<evidence type="ECO:0000256" key="5">
    <source>
        <dbReference type="ARBA" id="ARBA00022777"/>
    </source>
</evidence>
<dbReference type="GO" id="GO:0000155">
    <property type="term" value="F:phosphorelay sensor kinase activity"/>
    <property type="evidence" value="ECO:0007669"/>
    <property type="project" value="InterPro"/>
</dbReference>
<dbReference type="PROSITE" id="PS50110">
    <property type="entry name" value="RESPONSE_REGULATORY"/>
    <property type="match status" value="1"/>
</dbReference>
<protein>
    <recommendedName>
        <fullName evidence="2">histidine kinase</fullName>
        <ecNumber evidence="2">2.7.13.3</ecNumber>
    </recommendedName>
</protein>
<evidence type="ECO:0000256" key="7">
    <source>
        <dbReference type="PROSITE-ProRule" id="PRU00169"/>
    </source>
</evidence>
<dbReference type="SMART" id="SM00091">
    <property type="entry name" value="PAS"/>
    <property type="match status" value="1"/>
</dbReference>
<accession>M3A9V0</accession>
<reference evidence="13 14" key="1">
    <citation type="journal article" date="2014" name="Genome Announc.">
        <title>Draft Genome Sequence of Magnetospirillum sp. Strain SO-1, a Freshwater Magnetotactic Bacterium Isolated from the Ol'khovka River, Russia.</title>
        <authorList>
            <person name="Grouzdev D.S."/>
            <person name="Dziuba M.V."/>
            <person name="Sukhacheva M.S."/>
            <person name="Mardanov A.V."/>
            <person name="Beletskiy A.V."/>
            <person name="Kuznetsov B.B."/>
            <person name="Skryabin K.G."/>
        </authorList>
    </citation>
    <scope>NUCLEOTIDE SEQUENCE [LARGE SCALE GENOMIC DNA]</scope>
    <source>
        <strain evidence="13 14">SO-1</strain>
    </source>
</reference>
<feature type="domain" description="Histidine kinase" evidence="9">
    <location>
        <begin position="713"/>
        <end position="929"/>
    </location>
</feature>
<dbReference type="CDD" id="cd00156">
    <property type="entry name" value="REC"/>
    <property type="match status" value="1"/>
</dbReference>
<feature type="region of interest" description="Disordered" evidence="8">
    <location>
        <begin position="925"/>
        <end position="948"/>
    </location>
</feature>
<dbReference type="InterPro" id="IPR001789">
    <property type="entry name" value="Sig_transdc_resp-reg_receiver"/>
</dbReference>
<evidence type="ECO:0000256" key="1">
    <source>
        <dbReference type="ARBA" id="ARBA00000085"/>
    </source>
</evidence>
<dbReference type="eggNOG" id="COG4251">
    <property type="taxonomic scope" value="Bacteria"/>
</dbReference>
<dbReference type="Gene3D" id="1.10.287.130">
    <property type="match status" value="2"/>
</dbReference>
<sequence>MAVSDAYALATMTRRQDIVGRKIFDIFPDNPDDANADGVRNLKASLERVLETRAVDTMAVQKYDIRKPEAEGGGFEVRYWSPINSPIVEPGGTLTHIIHRVEDVTDFVQLQQREAERTKLAESLRERSGQMEAEIYARAREVADINFKLKQANGELARLYEKTRELDELKSQFFANVSHELRTPLALILGLVARRTADPNLADPARRDLDGIHRNARLLYRHVSNLLDISKLEAGRMLIHYVQVDLAREIRLIASHFESLAEGRRIQYGVRGLSELPAQVDQEMVERILLNLLANAFRHTPDGGSVAVSLQERSGCAVIQVQDNGPGVPAALHDTIFERFRQGERRSGGTGLGLAIVLEFCRLHGGSVVVSDSPGGGALFTVTLPLMAPAGAEVVSSASVPMDPNLLPQAVDLQPQPAAPHSKVLIGAPLVLVVEDNPDMRVFLAEALASHYRVAVACDGQDGLEMALEVRPDLVISDVMMPRMNGDEMVVALRAQPGMEDVPIIMLTAKADDELRIKLLRDAVQDYVYKPFLLEELLARAGRLIDERWKKLAVLRENEVRFRATFEQAAVGIALLAPNGHFLRVNARLCSILGLDQLDLLSCALRDVTHPDDVDLDVAEARSLIEGHIQTYTVEKRGMGNGARIIWLSLTVSLVRNALGAPYYFIVVVEDIQRRKEAENDVLRLNAGLEQRVRERTSQLQAANEELESFSYAVSHDLRAPLRAMTGFSQALVEDFGDSLEGEARNYLDEIVRGGKHMAELIDGLLQLARSTRGELRRDRVDLSALARAIRDEHSRAKPRYRRRVTWRIAGGLATRGDSRMIDVVMRNLLGNAWKYTSNTEEAVISLYVENDGTGPVFCVADNGAGFDPKHAEKLFKPFSRLHRQDEFPGIGIGLATVQRIIRRHGGTIQAVASPGKGAVFRFTLPEAGPDGDDSEGDWNGRQVDSPG</sequence>
<dbReference type="GO" id="GO:0006355">
    <property type="term" value="P:regulation of DNA-templated transcription"/>
    <property type="evidence" value="ECO:0007669"/>
    <property type="project" value="InterPro"/>
</dbReference>
<dbReference type="eggNOG" id="COG0745">
    <property type="taxonomic scope" value="Bacteria"/>
</dbReference>
<keyword evidence="3 7" id="KW-0597">Phosphoprotein</keyword>
<dbReference type="EC" id="2.7.13.3" evidence="2"/>
<dbReference type="PATRIC" id="fig|1244869.3.peg.2598"/>
<keyword evidence="5" id="KW-0418">Kinase</keyword>
<dbReference type="PANTHER" id="PTHR42878:SF15">
    <property type="entry name" value="BACTERIOPHYTOCHROME"/>
    <property type="match status" value="1"/>
</dbReference>
<evidence type="ECO:0000256" key="3">
    <source>
        <dbReference type="ARBA" id="ARBA00022553"/>
    </source>
</evidence>
<dbReference type="InterPro" id="IPR004358">
    <property type="entry name" value="Sig_transdc_His_kin-like_C"/>
</dbReference>
<dbReference type="PROSITE" id="PS50112">
    <property type="entry name" value="PAS"/>
    <property type="match status" value="1"/>
</dbReference>
<dbReference type="Gene3D" id="3.40.50.2300">
    <property type="match status" value="1"/>
</dbReference>
<dbReference type="SMART" id="SM00448">
    <property type="entry name" value="REC"/>
    <property type="match status" value="1"/>
</dbReference>
<feature type="domain" description="Response regulatory" evidence="10">
    <location>
        <begin position="430"/>
        <end position="545"/>
    </location>
</feature>
<evidence type="ECO:0000313" key="13">
    <source>
        <dbReference type="EMBL" id="EME69548.1"/>
    </source>
</evidence>
<dbReference type="InterPro" id="IPR050351">
    <property type="entry name" value="BphY/WalK/GraS-like"/>
</dbReference>
<dbReference type="SMART" id="SM00388">
    <property type="entry name" value="HisKA"/>
    <property type="match status" value="2"/>
</dbReference>
<feature type="domain" description="Histidine kinase" evidence="9">
    <location>
        <begin position="176"/>
        <end position="388"/>
    </location>
</feature>
<evidence type="ECO:0000259" key="12">
    <source>
        <dbReference type="PROSITE" id="PS50113"/>
    </source>
</evidence>
<dbReference type="SUPFAM" id="SSF52172">
    <property type="entry name" value="CheY-like"/>
    <property type="match status" value="1"/>
</dbReference>
<dbReference type="GO" id="GO:0000156">
    <property type="term" value="F:phosphorelay response regulator activity"/>
    <property type="evidence" value="ECO:0007669"/>
    <property type="project" value="TreeGrafter"/>
</dbReference>
<dbReference type="SMART" id="SM00387">
    <property type="entry name" value="HATPase_c"/>
    <property type="match status" value="2"/>
</dbReference>
<dbReference type="CDD" id="cd00082">
    <property type="entry name" value="HisKA"/>
    <property type="match status" value="2"/>
</dbReference>
<dbReference type="Pfam" id="PF00512">
    <property type="entry name" value="HisKA"/>
    <property type="match status" value="2"/>
</dbReference>
<evidence type="ECO:0000259" key="9">
    <source>
        <dbReference type="PROSITE" id="PS50109"/>
    </source>
</evidence>
<dbReference type="GO" id="GO:0007234">
    <property type="term" value="P:osmosensory signaling via phosphorelay pathway"/>
    <property type="evidence" value="ECO:0007669"/>
    <property type="project" value="TreeGrafter"/>
</dbReference>
<dbReference type="Pfam" id="PF00989">
    <property type="entry name" value="PAS"/>
    <property type="match status" value="1"/>
</dbReference>
<name>M3A9V0_9PROT</name>
<keyword evidence="6" id="KW-0472">Membrane</keyword>
<evidence type="ECO:0000259" key="11">
    <source>
        <dbReference type="PROSITE" id="PS50112"/>
    </source>
</evidence>
<keyword evidence="14" id="KW-1185">Reference proteome</keyword>
<evidence type="ECO:0000313" key="14">
    <source>
        <dbReference type="Proteomes" id="UP000011744"/>
    </source>
</evidence>
<dbReference type="FunFam" id="1.10.287.130:FF:000070">
    <property type="entry name" value="Histidine kinase sensor protein"/>
    <property type="match status" value="1"/>
</dbReference>
<dbReference type="Proteomes" id="UP000011744">
    <property type="component" value="Unassembled WGS sequence"/>
</dbReference>
<dbReference type="Gene3D" id="3.30.565.10">
    <property type="entry name" value="Histidine kinase-like ATPase, C-terminal domain"/>
    <property type="match status" value="2"/>
</dbReference>
<dbReference type="InterPro" id="IPR013767">
    <property type="entry name" value="PAS_fold"/>
</dbReference>
<dbReference type="SUPFAM" id="SSF55785">
    <property type="entry name" value="PYP-like sensor domain (PAS domain)"/>
    <property type="match status" value="1"/>
</dbReference>
<dbReference type="InterPro" id="IPR005467">
    <property type="entry name" value="His_kinase_dom"/>
</dbReference>
<dbReference type="SUPFAM" id="SSF47384">
    <property type="entry name" value="Homodimeric domain of signal transducing histidine kinase"/>
    <property type="match status" value="2"/>
</dbReference>
<dbReference type="CDD" id="cd00130">
    <property type="entry name" value="PAS"/>
    <property type="match status" value="1"/>
</dbReference>
<evidence type="ECO:0000256" key="4">
    <source>
        <dbReference type="ARBA" id="ARBA00022679"/>
    </source>
</evidence>
<comment type="catalytic activity">
    <reaction evidence="1">
        <text>ATP + protein L-histidine = ADP + protein N-phospho-L-histidine.</text>
        <dbReference type="EC" id="2.7.13.3"/>
    </reaction>
</comment>
<dbReference type="InterPro" id="IPR011006">
    <property type="entry name" value="CheY-like_superfamily"/>
</dbReference>
<proteinExistence type="predicted"/>
<dbReference type="Gene3D" id="3.30.450.20">
    <property type="entry name" value="PAS domain"/>
    <property type="match status" value="2"/>
</dbReference>
<dbReference type="InterPro" id="IPR035965">
    <property type="entry name" value="PAS-like_dom_sf"/>
</dbReference>
<dbReference type="Pfam" id="PF00072">
    <property type="entry name" value="Response_reg"/>
    <property type="match status" value="1"/>
</dbReference>
<dbReference type="InterPro" id="IPR036890">
    <property type="entry name" value="HATPase_C_sf"/>
</dbReference>
<dbReference type="InterPro" id="IPR003594">
    <property type="entry name" value="HATPase_dom"/>
</dbReference>
<feature type="domain" description="PAS" evidence="11">
    <location>
        <begin position="558"/>
        <end position="628"/>
    </location>
</feature>
<dbReference type="GO" id="GO:0030295">
    <property type="term" value="F:protein kinase activator activity"/>
    <property type="evidence" value="ECO:0007669"/>
    <property type="project" value="TreeGrafter"/>
</dbReference>
<dbReference type="PANTHER" id="PTHR42878">
    <property type="entry name" value="TWO-COMPONENT HISTIDINE KINASE"/>
    <property type="match status" value="1"/>
</dbReference>
<organism evidence="13 14">
    <name type="scientific">Paramagnetospirillum caucaseum</name>
    <dbReference type="NCBI Taxonomy" id="1244869"/>
    <lineage>
        <taxon>Bacteria</taxon>
        <taxon>Pseudomonadati</taxon>
        <taxon>Pseudomonadota</taxon>
        <taxon>Alphaproteobacteria</taxon>
        <taxon>Rhodospirillales</taxon>
        <taxon>Magnetospirillaceae</taxon>
        <taxon>Paramagnetospirillum</taxon>
    </lineage>
</organism>
<evidence type="ECO:0000256" key="2">
    <source>
        <dbReference type="ARBA" id="ARBA00012438"/>
    </source>
</evidence>
<evidence type="ECO:0000256" key="8">
    <source>
        <dbReference type="SAM" id="MobiDB-lite"/>
    </source>
</evidence>
<dbReference type="AlphaFoldDB" id="M3A9V0"/>
<dbReference type="NCBIfam" id="TIGR00229">
    <property type="entry name" value="sensory_box"/>
    <property type="match status" value="1"/>
</dbReference>
<dbReference type="InterPro" id="IPR036097">
    <property type="entry name" value="HisK_dim/P_sf"/>
</dbReference>
<dbReference type="PROSITE" id="PS50109">
    <property type="entry name" value="HIS_KIN"/>
    <property type="match status" value="2"/>
</dbReference>
<dbReference type="PROSITE" id="PS50113">
    <property type="entry name" value="PAC"/>
    <property type="match status" value="1"/>
</dbReference>
<dbReference type="InterPro" id="IPR003661">
    <property type="entry name" value="HisK_dim/P_dom"/>
</dbReference>
<dbReference type="Pfam" id="PF02518">
    <property type="entry name" value="HATPase_c"/>
    <property type="match status" value="2"/>
</dbReference>
<comment type="caution">
    <text evidence="13">The sequence shown here is derived from an EMBL/GenBank/DDBJ whole genome shotgun (WGS) entry which is preliminary data.</text>
</comment>
<dbReference type="eggNOG" id="COG5002">
    <property type="taxonomic scope" value="Bacteria"/>
</dbReference>
<dbReference type="InterPro" id="IPR000700">
    <property type="entry name" value="PAS-assoc_C"/>
</dbReference>
<dbReference type="SUPFAM" id="SSF55874">
    <property type="entry name" value="ATPase domain of HSP90 chaperone/DNA topoisomerase II/histidine kinase"/>
    <property type="match status" value="2"/>
</dbReference>
<evidence type="ECO:0000259" key="10">
    <source>
        <dbReference type="PROSITE" id="PS50110"/>
    </source>
</evidence>